<dbReference type="PANTHER" id="PTHR47199:SF2">
    <property type="entry name" value="PHOTOSYSTEM II STABILITY_ASSEMBLY FACTOR HCF136, CHLOROPLASTIC"/>
    <property type="match status" value="1"/>
</dbReference>
<dbReference type="SUPFAM" id="SSF110296">
    <property type="entry name" value="Oligoxyloglucan reducing end-specific cellobiohydrolase"/>
    <property type="match status" value="1"/>
</dbReference>
<dbReference type="Gene3D" id="2.130.10.10">
    <property type="entry name" value="YVTN repeat-like/Quinoprotein amine dehydrogenase"/>
    <property type="match status" value="2"/>
</dbReference>
<evidence type="ECO:0000313" key="6">
    <source>
        <dbReference type="Proteomes" id="UP001162811"/>
    </source>
</evidence>
<keyword evidence="3" id="KW-0732">Signal</keyword>
<proteinExistence type="predicted"/>
<name>A0ABT1AEC3_9RALS</name>
<protein>
    <submittedName>
        <fullName evidence="5">YCF48-related protein</fullName>
    </submittedName>
</protein>
<dbReference type="InterPro" id="IPR028203">
    <property type="entry name" value="PSII_CF48-like_dom"/>
</dbReference>
<dbReference type="RefSeq" id="WP_252675739.1">
    <property type="nucleotide sequence ID" value="NZ_JAMXHT010000001.1"/>
</dbReference>
<evidence type="ECO:0000256" key="3">
    <source>
        <dbReference type="SAM" id="SignalP"/>
    </source>
</evidence>
<evidence type="ECO:0000259" key="4">
    <source>
        <dbReference type="Pfam" id="PF14870"/>
    </source>
</evidence>
<reference evidence="5" key="2">
    <citation type="journal article" date="2023" name="Front. Microbiol.">
        <title>Ralstonia chuxiongensis sp. nov., Ralstonia mojiangensis sp. nov., and Ralstonia soli sp. nov., isolated from tobacco fields, are three novel species in the family Burkholderiaceae.</title>
        <authorList>
            <person name="Lu C.H."/>
            <person name="Zhang Y.Y."/>
            <person name="Jiang N."/>
            <person name="Chen W."/>
            <person name="Shao X."/>
            <person name="Zhao Z.M."/>
            <person name="Lu W.L."/>
            <person name="Hu X."/>
            <person name="Xi Y.X."/>
            <person name="Zou S.Y."/>
            <person name="Wei Q.J."/>
            <person name="Lin Z.L."/>
            <person name="Gong L."/>
            <person name="Gai X.T."/>
            <person name="Zhang L.Q."/>
            <person name="Li J.Y."/>
            <person name="Jin Y."/>
            <person name="Xia Z.Y."/>
        </authorList>
    </citation>
    <scope>NUCLEOTIDE SEQUENCE</scope>
    <source>
        <strain evidence="5">21MJYT02-11</strain>
    </source>
</reference>
<evidence type="ECO:0000313" key="5">
    <source>
        <dbReference type="EMBL" id="MCO5396726.1"/>
    </source>
</evidence>
<dbReference type="Proteomes" id="UP001162811">
    <property type="component" value="Unassembled WGS sequence"/>
</dbReference>
<dbReference type="EMBL" id="JAMXHT010000001">
    <property type="protein sequence ID" value="MCO5396726.1"/>
    <property type="molecule type" value="Genomic_DNA"/>
</dbReference>
<keyword evidence="6" id="KW-1185">Reference proteome</keyword>
<evidence type="ECO:0000256" key="1">
    <source>
        <dbReference type="ARBA" id="ARBA00022531"/>
    </source>
</evidence>
<accession>A0ABT1AEC3</accession>
<gene>
    <name evidence="5" type="ORF">NG900_00795</name>
</gene>
<dbReference type="Pfam" id="PF14870">
    <property type="entry name" value="PSII_BNR"/>
    <property type="match status" value="1"/>
</dbReference>
<keyword evidence="1" id="KW-0602">Photosynthesis</keyword>
<feature type="signal peptide" evidence="3">
    <location>
        <begin position="1"/>
        <end position="25"/>
    </location>
</feature>
<feature type="domain" description="Photosynthesis system II assembly factor Ycf48/Hcf136-like" evidence="4">
    <location>
        <begin position="131"/>
        <end position="328"/>
    </location>
</feature>
<dbReference type="PANTHER" id="PTHR47199">
    <property type="entry name" value="PHOTOSYSTEM II STABILITY/ASSEMBLY FACTOR HCF136, CHLOROPLASTIC"/>
    <property type="match status" value="1"/>
</dbReference>
<comment type="caution">
    <text evidence="5">The sequence shown here is derived from an EMBL/GenBank/DDBJ whole genome shotgun (WGS) entry which is preliminary data.</text>
</comment>
<dbReference type="InterPro" id="IPR015943">
    <property type="entry name" value="WD40/YVTN_repeat-like_dom_sf"/>
</dbReference>
<evidence type="ECO:0000256" key="2">
    <source>
        <dbReference type="ARBA" id="ARBA00023276"/>
    </source>
</evidence>
<organism evidence="5 6">
    <name type="scientific">Ralstonia soli</name>
    <dbReference type="NCBI Taxonomy" id="2953896"/>
    <lineage>
        <taxon>Bacteria</taxon>
        <taxon>Pseudomonadati</taxon>
        <taxon>Pseudomonadota</taxon>
        <taxon>Betaproteobacteria</taxon>
        <taxon>Burkholderiales</taxon>
        <taxon>Burkholderiaceae</taxon>
        <taxon>Ralstonia</taxon>
    </lineage>
</organism>
<reference evidence="5" key="1">
    <citation type="submission" date="2022-06" db="EMBL/GenBank/DDBJ databases">
        <authorList>
            <person name="Lu C.-H."/>
        </authorList>
    </citation>
    <scope>NUCLEOTIDE SEQUENCE</scope>
    <source>
        <strain evidence="5">21MJYT02-11</strain>
    </source>
</reference>
<dbReference type="CDD" id="cd15482">
    <property type="entry name" value="Sialidase_non-viral"/>
    <property type="match status" value="1"/>
</dbReference>
<sequence>MTTRAKANRFVTAFFLLLGSGFALASAGDARPVSGTAAVRIRAAEPSPSLDATQILASTTAGQRIVAVGDHGVVMLSDDSGLSFRQASSVPADTTLTSVSFVDRDHGWAVGHGGVIIQTSDGGEHWTLQRKDVSVDQPLLGVYFKDRQNGWAVGLWSLMLETKDGGMNWLPVKPPIPPGAKKADRNFFSIFGDGRDGIYISCEQGLVLRSTDGGAVWSYVETGYQGSLWAGLALPDGTLLVGGLRGNIYRSDDHGVTWTHSATDFTTSVTGFSVDHKGAVFASAVDGVVFESGDDGRTFQGHQRSGRESLTAVTATSSGKVVLFSQSGPIK</sequence>
<feature type="chain" id="PRO_5045759392" evidence="3">
    <location>
        <begin position="26"/>
        <end position="331"/>
    </location>
</feature>
<keyword evidence="2" id="KW-0604">Photosystem II</keyword>